<dbReference type="InterPro" id="IPR040680">
    <property type="entry name" value="DUF5643"/>
</dbReference>
<organism evidence="5 6">
    <name type="scientific">Paenibacillus agaridevorans</name>
    <dbReference type="NCBI Taxonomy" id="171404"/>
    <lineage>
        <taxon>Bacteria</taxon>
        <taxon>Bacillati</taxon>
        <taxon>Bacillota</taxon>
        <taxon>Bacilli</taxon>
        <taxon>Bacillales</taxon>
        <taxon>Paenibacillaceae</taxon>
        <taxon>Paenibacillus</taxon>
    </lineage>
</organism>
<feature type="domain" description="DUF5643" evidence="4">
    <location>
        <begin position="262"/>
        <end position="367"/>
    </location>
</feature>
<feature type="transmembrane region" description="Helical" evidence="2">
    <location>
        <begin position="84"/>
        <end position="103"/>
    </location>
</feature>
<dbReference type="Gene3D" id="2.60.40.1640">
    <property type="entry name" value="Conserved domain protein"/>
    <property type="match status" value="1"/>
</dbReference>
<protein>
    <recommendedName>
        <fullName evidence="7">DUF4179 domain-containing protein</fullName>
    </recommendedName>
</protein>
<dbReference type="AlphaFoldDB" id="A0A2R5F0I8"/>
<dbReference type="Pfam" id="PF13786">
    <property type="entry name" value="DUF4179"/>
    <property type="match status" value="1"/>
</dbReference>
<proteinExistence type="predicted"/>
<dbReference type="Gene3D" id="2.60.40.1630">
    <property type="entry name" value="bacillus anthracis domain"/>
    <property type="match status" value="1"/>
</dbReference>
<comment type="caution">
    <text evidence="5">The sequence shown here is derived from an EMBL/GenBank/DDBJ whole genome shotgun (WGS) entry which is preliminary data.</text>
</comment>
<gene>
    <name evidence="5" type="ORF">PAT3040_03721</name>
</gene>
<keyword evidence="6" id="KW-1185">Reference proteome</keyword>
<accession>A0A2R5F0I8</accession>
<feature type="compositionally biased region" description="Basic and acidic residues" evidence="1">
    <location>
        <begin position="1"/>
        <end position="10"/>
    </location>
</feature>
<dbReference type="RefSeq" id="WP_108993898.1">
    <property type="nucleotide sequence ID" value="NZ_BDQX01000192.1"/>
</dbReference>
<feature type="region of interest" description="Disordered" evidence="1">
    <location>
        <begin position="1"/>
        <end position="25"/>
    </location>
</feature>
<feature type="domain" description="DUF4179" evidence="3">
    <location>
        <begin position="85"/>
        <end position="174"/>
    </location>
</feature>
<evidence type="ECO:0000256" key="1">
    <source>
        <dbReference type="SAM" id="MobiDB-lite"/>
    </source>
</evidence>
<feature type="compositionally biased region" description="Acidic residues" evidence="1">
    <location>
        <begin position="11"/>
        <end position="21"/>
    </location>
</feature>
<keyword evidence="2" id="KW-1133">Transmembrane helix</keyword>
<dbReference type="Proteomes" id="UP000245202">
    <property type="component" value="Unassembled WGS sequence"/>
</dbReference>
<evidence type="ECO:0008006" key="7">
    <source>
        <dbReference type="Google" id="ProtNLM"/>
    </source>
</evidence>
<evidence type="ECO:0000313" key="6">
    <source>
        <dbReference type="Proteomes" id="UP000245202"/>
    </source>
</evidence>
<name>A0A2R5F0I8_9BACL</name>
<evidence type="ECO:0000256" key="2">
    <source>
        <dbReference type="SAM" id="Phobius"/>
    </source>
</evidence>
<evidence type="ECO:0000259" key="3">
    <source>
        <dbReference type="Pfam" id="PF13786"/>
    </source>
</evidence>
<keyword evidence="2" id="KW-0812">Transmembrane</keyword>
<dbReference type="EMBL" id="BDQX01000192">
    <property type="protein sequence ID" value="GBG09094.1"/>
    <property type="molecule type" value="Genomic_DNA"/>
</dbReference>
<reference evidence="5 6" key="1">
    <citation type="submission" date="2017-08" db="EMBL/GenBank/DDBJ databases">
        <title>Substantial Increase in Enzyme Production by Combined Drug-Resistance Mutations in Paenibacillus agaridevorans.</title>
        <authorList>
            <person name="Tanaka Y."/>
            <person name="Funane K."/>
            <person name="Hosaka T."/>
            <person name="Shiwa Y."/>
            <person name="Fujita N."/>
            <person name="Miyazaki T."/>
            <person name="Yoshikawa H."/>
            <person name="Murakami K."/>
            <person name="Kasahara K."/>
            <person name="Inaoka T."/>
            <person name="Hiraga Y."/>
            <person name="Ochi K."/>
        </authorList>
    </citation>
    <scope>NUCLEOTIDE SEQUENCE [LARGE SCALE GENOMIC DNA]</scope>
    <source>
        <strain evidence="5 6">T-3040</strain>
    </source>
</reference>
<keyword evidence="2" id="KW-0472">Membrane</keyword>
<sequence>MSDWLKKDRASEEEECPDDTGIDERDIEQADGEVVAVLLKDADLVRQSIQLSEESLLTSKLHQALADGMEKGRKRSARQRGKRMSLQLSAAVLAMLFVLTAFVRISPGFAAIVKDIPGFAGFVELVSYDGSLQSAIDNEYIQVVGKSDERNGYTFTVNGVIADAQRVVLLYTAEGPGISEEDTPSLSYELKNENGGNVVASIGSAHYFREKDNKDSVVQDYLDIMMAPGEPVPHEIQFKLELGSEWLEVQVPIDHSRFDEMTEVIDLNQTIEVEGQRIEIKKAVITPLQVSITFKSASGNEKRLNDFIDLELVDERGRSYQTKSGMGDLDTEIVRHFQSSYFQKPETLTLKAKGLLMSDRGMKVVIDTEQGKLLEAPDGRLKLGEARQSGEAIDLSFELSQADDPQTVMRDILLFGFNGVVRDAEGTAYSITRGTSYGTNGTTVSRFGAGDRHRVTYYYNIPNEEYVQPLTIEIEQYLGHAFKEIAIPIK</sequence>
<evidence type="ECO:0000259" key="4">
    <source>
        <dbReference type="Pfam" id="PF18705"/>
    </source>
</evidence>
<evidence type="ECO:0000313" key="5">
    <source>
        <dbReference type="EMBL" id="GBG09094.1"/>
    </source>
</evidence>
<dbReference type="InterPro" id="IPR025436">
    <property type="entry name" value="DUF4179"/>
</dbReference>
<dbReference type="Pfam" id="PF18705">
    <property type="entry name" value="DUF5643"/>
    <property type="match status" value="1"/>
</dbReference>